<dbReference type="InterPro" id="IPR020095">
    <property type="entry name" value="PsdUridine_synth_TruA_C"/>
</dbReference>
<dbReference type="InterPro" id="IPR020094">
    <property type="entry name" value="TruA/RsuA/RluB/E/F_N"/>
</dbReference>
<dbReference type="RefSeq" id="WP_068912042.1">
    <property type="nucleotide sequence ID" value="NZ_MBEW02000027.1"/>
</dbReference>
<keyword evidence="2 4" id="KW-0819">tRNA processing</keyword>
<protein>
    <recommendedName>
        <fullName evidence="4">tRNA pseudouridine synthase A</fullName>
        <ecNumber evidence="4">5.4.99.12</ecNumber>
    </recommendedName>
    <alternativeName>
        <fullName evidence="4">tRNA pseudouridine(38-40) synthase</fullName>
    </alternativeName>
    <alternativeName>
        <fullName evidence="4">tRNA pseudouridylate synthase I</fullName>
    </alternativeName>
    <alternativeName>
        <fullName evidence="4">tRNA-uridine isomerase I</fullName>
    </alternativeName>
</protein>
<dbReference type="GO" id="GO:0160147">
    <property type="term" value="F:tRNA pseudouridine(38-40) synthase activity"/>
    <property type="evidence" value="ECO:0007669"/>
    <property type="project" value="UniProtKB-EC"/>
</dbReference>
<comment type="catalytic activity">
    <reaction evidence="4 7">
        <text>uridine(38/39/40) in tRNA = pseudouridine(38/39/40) in tRNA</text>
        <dbReference type="Rhea" id="RHEA:22376"/>
        <dbReference type="Rhea" id="RHEA-COMP:10085"/>
        <dbReference type="Rhea" id="RHEA-COMP:10087"/>
        <dbReference type="ChEBI" id="CHEBI:65314"/>
        <dbReference type="ChEBI" id="CHEBI:65315"/>
        <dbReference type="EC" id="5.4.99.12"/>
    </reaction>
</comment>
<dbReference type="GO" id="GO:0031119">
    <property type="term" value="P:tRNA pseudouridine synthesis"/>
    <property type="evidence" value="ECO:0007669"/>
    <property type="project" value="UniProtKB-UniRule"/>
</dbReference>
<dbReference type="EMBL" id="MBEW02000027">
    <property type="protein sequence ID" value="RDY20586.1"/>
    <property type="molecule type" value="Genomic_DNA"/>
</dbReference>
<dbReference type="Gene3D" id="3.30.70.580">
    <property type="entry name" value="Pseudouridine synthase I, catalytic domain, N-terminal subdomain"/>
    <property type="match status" value="1"/>
</dbReference>
<comment type="caution">
    <text evidence="9">The sequence shown here is derived from an EMBL/GenBank/DDBJ whole genome shotgun (WGS) entry which is preliminary data.</text>
</comment>
<dbReference type="NCBIfam" id="TIGR00071">
    <property type="entry name" value="hisT_truA"/>
    <property type="match status" value="1"/>
</dbReference>
<dbReference type="STRING" id="1871336.BBG48_08040"/>
<evidence type="ECO:0000256" key="6">
    <source>
        <dbReference type="PIRSR" id="PIRSR001430-2"/>
    </source>
</evidence>
<evidence type="ECO:0000256" key="5">
    <source>
        <dbReference type="PIRSR" id="PIRSR001430-1"/>
    </source>
</evidence>
<dbReference type="EC" id="5.4.99.12" evidence="4"/>
<dbReference type="SUPFAM" id="SSF55120">
    <property type="entry name" value="Pseudouridine synthase"/>
    <property type="match status" value="1"/>
</dbReference>
<comment type="similarity">
    <text evidence="1 4 7">Belongs to the tRNA pseudouridine synthase TruA family.</text>
</comment>
<dbReference type="InterPro" id="IPR020103">
    <property type="entry name" value="PsdUridine_synth_cat_dom_sf"/>
</dbReference>
<dbReference type="InterPro" id="IPR020097">
    <property type="entry name" value="PsdUridine_synth_TruA_a/b_dom"/>
</dbReference>
<feature type="domain" description="Pseudouridine synthase I TruA alpha/beta" evidence="8">
    <location>
        <begin position="146"/>
        <end position="247"/>
    </location>
</feature>
<comment type="caution">
    <text evidence="4">Lacks conserved residue(s) required for the propagation of feature annotation.</text>
</comment>
<dbReference type="PANTHER" id="PTHR11142:SF0">
    <property type="entry name" value="TRNA PSEUDOURIDINE SYNTHASE-LIKE 1"/>
    <property type="match status" value="1"/>
</dbReference>
<dbReference type="InterPro" id="IPR001406">
    <property type="entry name" value="PsdUridine_synth_TruA"/>
</dbReference>
<evidence type="ECO:0000256" key="1">
    <source>
        <dbReference type="ARBA" id="ARBA00009375"/>
    </source>
</evidence>
<dbReference type="Proteomes" id="UP000093352">
    <property type="component" value="Unassembled WGS sequence"/>
</dbReference>
<dbReference type="HAMAP" id="MF_00171">
    <property type="entry name" value="TruA"/>
    <property type="match status" value="1"/>
</dbReference>
<evidence type="ECO:0000256" key="2">
    <source>
        <dbReference type="ARBA" id="ARBA00022694"/>
    </source>
</evidence>
<keyword evidence="10" id="KW-1185">Reference proteome</keyword>
<evidence type="ECO:0000256" key="4">
    <source>
        <dbReference type="HAMAP-Rule" id="MF_00171"/>
    </source>
</evidence>
<evidence type="ECO:0000259" key="8">
    <source>
        <dbReference type="Pfam" id="PF01416"/>
    </source>
</evidence>
<dbReference type="Pfam" id="PF01416">
    <property type="entry name" value="PseudoU_synth_1"/>
    <property type="match status" value="2"/>
</dbReference>
<comment type="function">
    <text evidence="4">Formation of pseudouridine at positions 38, 39 and 40 in the anticodon stem and loop of transfer RNAs.</text>
</comment>
<feature type="domain" description="Pseudouridine synthase I TruA alpha/beta" evidence="8">
    <location>
        <begin position="10"/>
        <end position="105"/>
    </location>
</feature>
<name>A0A371IJD3_9FIRM</name>
<feature type="binding site" evidence="4 6">
    <location>
        <position position="112"/>
    </location>
    <ligand>
        <name>substrate</name>
    </ligand>
</feature>
<dbReference type="FunFam" id="3.30.70.580:FF:000001">
    <property type="entry name" value="tRNA pseudouridine synthase A"/>
    <property type="match status" value="1"/>
</dbReference>
<proteinExistence type="inferred from homology"/>
<dbReference type="CDD" id="cd02570">
    <property type="entry name" value="PseudoU_synth_EcTruA"/>
    <property type="match status" value="1"/>
</dbReference>
<evidence type="ECO:0000256" key="3">
    <source>
        <dbReference type="ARBA" id="ARBA00023235"/>
    </source>
</evidence>
<accession>A0A371IJD3</accession>
<organism evidence="9 10">
    <name type="scientific">Criibacterium bergeronii</name>
    <dbReference type="NCBI Taxonomy" id="1871336"/>
    <lineage>
        <taxon>Bacteria</taxon>
        <taxon>Bacillati</taxon>
        <taxon>Bacillota</taxon>
        <taxon>Clostridia</taxon>
        <taxon>Peptostreptococcales</taxon>
        <taxon>Filifactoraceae</taxon>
        <taxon>Criibacterium</taxon>
    </lineage>
</organism>
<evidence type="ECO:0000256" key="7">
    <source>
        <dbReference type="RuleBase" id="RU003792"/>
    </source>
</evidence>
<dbReference type="PANTHER" id="PTHR11142">
    <property type="entry name" value="PSEUDOURIDYLATE SYNTHASE"/>
    <property type="match status" value="1"/>
</dbReference>
<dbReference type="AlphaFoldDB" id="A0A371IJD3"/>
<dbReference type="Gene3D" id="3.30.70.660">
    <property type="entry name" value="Pseudouridine synthase I, catalytic domain, C-terminal subdomain"/>
    <property type="match status" value="1"/>
</dbReference>
<sequence>MDKNYKLDITYDGTNYHGWQEQKSNELTIQNVMQKAVYAATQKKVILTASGRTDAGVHALCQVASMQLDTGIPADKLHYAINAYLPEDIRVLKAEIVKDDFNARFSSKRKTYIYNIYNSRILNPFYNKYALQVGAELDIELMQKNASLLIGEHDFTSFYKTVQGIEKNPVRTIYNSKFIKNHDLITYEITGNGFLYNMVRIIVGTLVKIGIGQEEKDIISIMNLKNRIYAGPTAKPHGLFLKNVKYD</sequence>
<reference evidence="9 10" key="1">
    <citation type="journal article" date="2016" name="Genome Announc.">
        <title>Draft Genome Sequence of Criibacterium bergeronii gen. nov., sp. nov., Strain CCRI-22567T, Isolated from a Vaginal Sample from a Woman with Bacterial Vaginosis.</title>
        <authorList>
            <person name="Maheux A.F."/>
            <person name="Berube E."/>
            <person name="Boudreau D.K."/>
            <person name="Raymond F."/>
            <person name="Corbeil J."/>
            <person name="Roy P.H."/>
            <person name="Boissinot M."/>
            <person name="Omar R.F."/>
        </authorList>
    </citation>
    <scope>NUCLEOTIDE SEQUENCE [LARGE SCALE GENOMIC DNA]</scope>
    <source>
        <strain evidence="9 10">CCRI-22567</strain>
    </source>
</reference>
<dbReference type="PIRSF" id="PIRSF001430">
    <property type="entry name" value="tRNA_psdUrid_synth"/>
    <property type="match status" value="1"/>
</dbReference>
<feature type="active site" description="Nucleophile" evidence="4 5">
    <location>
        <position position="54"/>
    </location>
</feature>
<keyword evidence="3 4" id="KW-0413">Isomerase</keyword>
<evidence type="ECO:0000313" key="9">
    <source>
        <dbReference type="EMBL" id="RDY20586.1"/>
    </source>
</evidence>
<comment type="subunit">
    <text evidence="4">Homodimer.</text>
</comment>
<evidence type="ECO:0000313" key="10">
    <source>
        <dbReference type="Proteomes" id="UP000093352"/>
    </source>
</evidence>
<gene>
    <name evidence="4" type="primary">truA</name>
    <name evidence="9" type="ORF">BBG48_009225</name>
</gene>
<dbReference type="GO" id="GO:0003723">
    <property type="term" value="F:RNA binding"/>
    <property type="evidence" value="ECO:0007669"/>
    <property type="project" value="InterPro"/>
</dbReference>